<dbReference type="eggNOG" id="KOG2929">
    <property type="taxonomic scope" value="Eukaryota"/>
</dbReference>
<evidence type="ECO:0000256" key="6">
    <source>
        <dbReference type="ARBA" id="ARBA00093447"/>
    </source>
</evidence>
<dbReference type="InterPro" id="IPR045179">
    <property type="entry name" value="YgfZ/GcvT"/>
</dbReference>
<comment type="subcellular location">
    <subcellularLocation>
        <location evidence="1">Mitochondrion</location>
    </subcellularLocation>
</comment>
<reference evidence="9" key="3">
    <citation type="submission" date="2025-09" db="UniProtKB">
        <authorList>
            <consortium name="Ensembl"/>
        </authorList>
    </citation>
    <scope>IDENTIFICATION</scope>
</reference>
<dbReference type="AlphaFoldDB" id="W5MSV1"/>
<dbReference type="SUPFAM" id="SSF103025">
    <property type="entry name" value="Folate-binding domain"/>
    <property type="match status" value="1"/>
</dbReference>
<dbReference type="GO" id="GO:0005759">
    <property type="term" value="C:mitochondrial matrix"/>
    <property type="evidence" value="ECO:0000318"/>
    <property type="project" value="GO_Central"/>
</dbReference>
<proteinExistence type="inferred from homology"/>
<keyword evidence="4" id="KW-0350">Heme biosynthesis</keyword>
<reference evidence="10" key="1">
    <citation type="submission" date="2011-12" db="EMBL/GenBank/DDBJ databases">
        <title>The Draft Genome of Lepisosteus oculatus.</title>
        <authorList>
            <consortium name="The Broad Institute Genome Assembly &amp; Analysis Group"/>
            <consortium name="Computational R&amp;D Group"/>
            <consortium name="and Sequencing Platform"/>
            <person name="Di Palma F."/>
            <person name="Alfoldi J."/>
            <person name="Johnson J."/>
            <person name="Berlin A."/>
            <person name="Gnerre S."/>
            <person name="Jaffe D."/>
            <person name="MacCallum I."/>
            <person name="Young S."/>
            <person name="Walker B.J."/>
            <person name="Lander E.S."/>
            <person name="Lindblad-Toh K."/>
        </authorList>
    </citation>
    <scope>NUCLEOTIDE SEQUENCE [LARGE SCALE GENOMIC DNA]</scope>
</reference>
<comment type="similarity">
    <text evidence="6">Belongs to the GcvT family. CAF17/IBA57 subfamily.</text>
</comment>
<dbReference type="FunCoup" id="W5MSV1">
    <property type="interactions" value="659"/>
</dbReference>
<dbReference type="Proteomes" id="UP000018468">
    <property type="component" value="Linkage group LG9"/>
</dbReference>
<evidence type="ECO:0000256" key="1">
    <source>
        <dbReference type="ARBA" id="ARBA00004173"/>
    </source>
</evidence>
<dbReference type="GeneTree" id="ENSGT00390000006465"/>
<dbReference type="GO" id="GO:0006783">
    <property type="term" value="P:heme biosynthetic process"/>
    <property type="evidence" value="ECO:0007669"/>
    <property type="project" value="UniProtKB-KW"/>
</dbReference>
<evidence type="ECO:0000259" key="8">
    <source>
        <dbReference type="Pfam" id="PF25455"/>
    </source>
</evidence>
<dbReference type="PANTHER" id="PTHR22602">
    <property type="entry name" value="TRANSFERASE CAF17, MITOCHONDRIAL-RELATED"/>
    <property type="match status" value="1"/>
</dbReference>
<dbReference type="EMBL" id="AHAT01010248">
    <property type="status" value="NOT_ANNOTATED_CDS"/>
    <property type="molecule type" value="Genomic_DNA"/>
</dbReference>
<dbReference type="OMA" id="MDRLHGV"/>
<evidence type="ECO:0000256" key="2">
    <source>
        <dbReference type="ARBA" id="ARBA00022946"/>
    </source>
</evidence>
<dbReference type="NCBIfam" id="TIGR03317">
    <property type="entry name" value="ygfZ_signature"/>
    <property type="match status" value="1"/>
</dbReference>
<keyword evidence="2" id="KW-0809">Transit peptide</keyword>
<dbReference type="Bgee" id="ENSLOCG00000009395">
    <property type="expression patterns" value="Expressed in ovary and 13 other cell types or tissues"/>
</dbReference>
<protein>
    <recommendedName>
        <fullName evidence="7">Iron-sulfur cluster assembly factor IBA57, mitochondrial</fullName>
    </recommendedName>
    <alternativeName>
        <fullName evidence="5">Iron-sulfur cluster assembly factor homolog</fullName>
    </alternativeName>
</protein>
<reference evidence="9" key="2">
    <citation type="submission" date="2025-08" db="UniProtKB">
        <authorList>
            <consortium name="Ensembl"/>
        </authorList>
    </citation>
    <scope>IDENTIFICATION</scope>
</reference>
<evidence type="ECO:0000256" key="7">
    <source>
        <dbReference type="ARBA" id="ARBA00093625"/>
    </source>
</evidence>
<name>W5MSV1_LEPOC</name>
<feature type="domain" description="CAF17 C-terminal" evidence="8">
    <location>
        <begin position="275"/>
        <end position="348"/>
    </location>
</feature>
<dbReference type="Ensembl" id="ENSLOCT00000011477.1">
    <property type="protein sequence ID" value="ENSLOCP00000011460.1"/>
    <property type="gene ID" value="ENSLOCG00000009395.1"/>
</dbReference>
<dbReference type="HOGENOM" id="CLU_007884_7_1_1"/>
<dbReference type="FunFam" id="3.30.1360.120:FF:000015">
    <property type="entry name" value="IBA57, iron-sulfur cluster assembly"/>
    <property type="match status" value="1"/>
</dbReference>
<evidence type="ECO:0000313" key="10">
    <source>
        <dbReference type="Proteomes" id="UP000018468"/>
    </source>
</evidence>
<dbReference type="Pfam" id="PF25455">
    <property type="entry name" value="Beta-barrel_CAF17_C"/>
    <property type="match status" value="1"/>
</dbReference>
<dbReference type="GO" id="GO:0016226">
    <property type="term" value="P:iron-sulfur cluster assembly"/>
    <property type="evidence" value="ECO:0000318"/>
    <property type="project" value="GO_Central"/>
</dbReference>
<dbReference type="InterPro" id="IPR027266">
    <property type="entry name" value="TrmE/GcvT-like"/>
</dbReference>
<organism evidence="9 10">
    <name type="scientific">Lepisosteus oculatus</name>
    <name type="common">Spotted gar</name>
    <dbReference type="NCBI Taxonomy" id="7918"/>
    <lineage>
        <taxon>Eukaryota</taxon>
        <taxon>Metazoa</taxon>
        <taxon>Chordata</taxon>
        <taxon>Craniata</taxon>
        <taxon>Vertebrata</taxon>
        <taxon>Euteleostomi</taxon>
        <taxon>Actinopterygii</taxon>
        <taxon>Neopterygii</taxon>
        <taxon>Holostei</taxon>
        <taxon>Semionotiformes</taxon>
        <taxon>Lepisosteidae</taxon>
        <taxon>Lepisosteus</taxon>
    </lineage>
</organism>
<sequence length="351" mass="39175">VGTAVYRTVFRLNSTHAMTGRARSCQIITDAKRNCRQLHDKAGSSKFILYNLTHRTLLKLQGKDTRIFLQGLITNDIERLAVKGEQRALYAHMLNVQGRTLFDVIIYSLTNNEEGECSVLLECDSTVTDSLQKHLKVYKIRRKVTVAPCSDLSLWAVMPQGGEEDSKTANLELTCSTSVRVWEADPRVAVMGWRLVVDKQVNPQELIPQSQQGDIDDYHRYRYTIGLSEGVEDLPLGVALPLESNLVYMNGVSFTKGCYIGQELTARTHHTGVIRKRLMPVRLSGPVQEPEKDICTASGKSAGKYRAGLGSLGLALIRLAHANEQLILQSSEGVRLTLKASVPNWWPKDQK</sequence>
<keyword evidence="3" id="KW-0496">Mitochondrion</keyword>
<evidence type="ECO:0000256" key="5">
    <source>
        <dbReference type="ARBA" id="ARBA00075513"/>
    </source>
</evidence>
<evidence type="ECO:0000256" key="3">
    <source>
        <dbReference type="ARBA" id="ARBA00023128"/>
    </source>
</evidence>
<evidence type="ECO:0000256" key="4">
    <source>
        <dbReference type="ARBA" id="ARBA00023133"/>
    </source>
</evidence>
<dbReference type="InterPro" id="IPR017703">
    <property type="entry name" value="YgfZ/GCV_T_CS"/>
</dbReference>
<accession>W5MSV1</accession>
<dbReference type="Gene3D" id="3.30.1360.120">
    <property type="entry name" value="Probable tRNA modification gtpase trme, domain 1"/>
    <property type="match status" value="1"/>
</dbReference>
<evidence type="ECO:0000313" key="9">
    <source>
        <dbReference type="Ensembl" id="ENSLOCP00000011460.1"/>
    </source>
</evidence>
<dbReference type="InParanoid" id="W5MSV1"/>
<dbReference type="PANTHER" id="PTHR22602:SF0">
    <property type="entry name" value="TRANSFERASE CAF17, MITOCHONDRIAL-RELATED"/>
    <property type="match status" value="1"/>
</dbReference>
<dbReference type="InterPro" id="IPR057460">
    <property type="entry name" value="CAF17_C"/>
</dbReference>
<keyword evidence="10" id="KW-1185">Reference proteome</keyword>
<dbReference type="STRING" id="7918.ENSLOCP00000011460"/>